<dbReference type="InterPro" id="IPR012338">
    <property type="entry name" value="Beta-lactam/transpept-like"/>
</dbReference>
<dbReference type="Gene3D" id="3.40.50.1700">
    <property type="entry name" value="Glycoside hydrolase family 3 C-terminal domain"/>
    <property type="match status" value="1"/>
</dbReference>
<dbReference type="GO" id="GO:0004553">
    <property type="term" value="F:hydrolase activity, hydrolyzing O-glycosyl compounds"/>
    <property type="evidence" value="ECO:0007669"/>
    <property type="project" value="InterPro"/>
</dbReference>
<accession>A0A7X8SRG3</accession>
<dbReference type="Gene3D" id="3.20.20.300">
    <property type="entry name" value="Glycoside hydrolase, family 3, N-terminal domain"/>
    <property type="match status" value="2"/>
</dbReference>
<dbReference type="SUPFAM" id="SSF56601">
    <property type="entry name" value="beta-lactamase/transpeptidase-like"/>
    <property type="match status" value="1"/>
</dbReference>
<dbReference type="PANTHER" id="PTHR43283">
    <property type="entry name" value="BETA-LACTAMASE-RELATED"/>
    <property type="match status" value="1"/>
</dbReference>
<evidence type="ECO:0000259" key="2">
    <source>
        <dbReference type="Pfam" id="PF00144"/>
    </source>
</evidence>
<dbReference type="InterPro" id="IPR017853">
    <property type="entry name" value="GH"/>
</dbReference>
<dbReference type="EMBL" id="JABAIL010000017">
    <property type="protein sequence ID" value="NLR94986.1"/>
    <property type="molecule type" value="Genomic_DNA"/>
</dbReference>
<proteinExistence type="predicted"/>
<keyword evidence="4" id="KW-1185">Reference proteome</keyword>
<dbReference type="Gene3D" id="3.40.710.10">
    <property type="entry name" value="DD-peptidase/beta-lactamase superfamily"/>
    <property type="match status" value="1"/>
</dbReference>
<dbReference type="SUPFAM" id="SSF52279">
    <property type="entry name" value="Beta-D-glucan exohydrolase, C-terminal domain"/>
    <property type="match status" value="1"/>
</dbReference>
<evidence type="ECO:0000256" key="1">
    <source>
        <dbReference type="ARBA" id="ARBA00022801"/>
    </source>
</evidence>
<sequence length="943" mass="106627">MSKSKSIYIKLLFFVTTLTSILGYQQTAHATDVDSLFSQLTLEEKIGQLILGIPNNNETLIKSLARENRLGGVLFNDYCNPTLYRYFTNLNKLPNKVKVLLGAKNQESLKCLNEKYQYLPDNYNLGAIKSNVFTYNSYKEIGVEANRLGIDFYLSNALSIHKEASTEYGFGEDINNVTLKNQAAIKGIHQSKILVGSAIDYIKDIDELSKKNQLILKGLVKDSLQIILPTEVLFDAPIFTKNIVQHLRDSLKYQGLILTGNLSAGNNGLKTVQSSINALQNGHDLIAVSDFFEEVIKGVRNAVKKGTLNIEVIDEKVLKVLNYKYRQKAVVNDSSTSNEQLNAIISETYEKSLTLLDNTDSLLPLKDLTKKKYQVISIGLKNEEDHFSEMMNRFIDYDYHRIENSSFSTGQVNLLLESCKKKDMVIVNIVCYQNSSKHRFGISYATEQLIDQLQQKTNVIVTIHGSPNGLKYLKGTKNTLINYSIDQEAQYASAQFIAGCTDVNGKLPVSISNQFDLNQGEKVKGLQRLGYGKAAYVGLDGAVLNHLIDSIANHAINIEATPGCQVVVAKNGKIVFEKSYGYFTYEKSIPVTNSTVYDIASITKVAATTQAMMMLDYVDSVNVNNRLKYYISDTDTTNKGNIRLIQFLTHTAPLRGGYYFWGHVYDKETKKYDPTYISSYKKKGYNVEITPNLFATDSIKDCMWKWLLESPISTRRRYTKDVYRYWYSDLGYYFLQRSIEKITDKRLDHYLESKLYSKLGTRNLGYLPLAHGINLKRIPPTEMDIHYRQSLIKGIVHDPSADLMGGVAGHAGIFSNAHDLAILMQMNLQNGFYAGNQFFDEATINKYNRQPYVRFKNRRALGWDKPPLRGDEGNTSPLAPKKTFGHTGFTGTCAWIDPENDIVYIFLSNRVYPTARNNKLAKENIRENIQSAIYQAMGEVLPQ</sequence>
<keyword evidence="1 3" id="KW-0378">Hydrolase</keyword>
<name>A0A7X8SRG3_9BACT</name>
<feature type="domain" description="Beta-lactamase-related" evidence="2">
    <location>
        <begin position="560"/>
        <end position="919"/>
    </location>
</feature>
<dbReference type="InterPro" id="IPR001466">
    <property type="entry name" value="Beta-lactam-related"/>
</dbReference>
<dbReference type="SUPFAM" id="SSF51445">
    <property type="entry name" value="(Trans)glycosidases"/>
    <property type="match status" value="1"/>
</dbReference>
<organism evidence="3 4">
    <name type="scientific">Flammeovirga agarivorans</name>
    <dbReference type="NCBI Taxonomy" id="2726742"/>
    <lineage>
        <taxon>Bacteria</taxon>
        <taxon>Pseudomonadati</taxon>
        <taxon>Bacteroidota</taxon>
        <taxon>Cytophagia</taxon>
        <taxon>Cytophagales</taxon>
        <taxon>Flammeovirgaceae</taxon>
        <taxon>Flammeovirga</taxon>
    </lineage>
</organism>
<comment type="caution">
    <text evidence="3">The sequence shown here is derived from an EMBL/GenBank/DDBJ whole genome shotgun (WGS) entry which is preliminary data.</text>
</comment>
<dbReference type="PANTHER" id="PTHR43283:SF11">
    <property type="entry name" value="BETA-LACTAMASE-RELATED DOMAIN-CONTAINING PROTEIN"/>
    <property type="match status" value="1"/>
</dbReference>
<gene>
    <name evidence="3" type="ORF">HGP29_27525</name>
</gene>
<dbReference type="InterPro" id="IPR050789">
    <property type="entry name" value="Diverse_Enzym_Activities"/>
</dbReference>
<dbReference type="RefSeq" id="WP_168885695.1">
    <property type="nucleotide sequence ID" value="NZ_JABAIL010000017.1"/>
</dbReference>
<dbReference type="Proteomes" id="UP000585050">
    <property type="component" value="Unassembled WGS sequence"/>
</dbReference>
<evidence type="ECO:0000313" key="4">
    <source>
        <dbReference type="Proteomes" id="UP000585050"/>
    </source>
</evidence>
<dbReference type="AlphaFoldDB" id="A0A7X8SRG3"/>
<protein>
    <submittedName>
        <fullName evidence="3">Serine hydrolase</fullName>
    </submittedName>
</protein>
<reference evidence="3 4" key="1">
    <citation type="submission" date="2020-04" db="EMBL/GenBank/DDBJ databases">
        <title>Flammeovirga sp. SR4, a novel species isolated from seawater.</title>
        <authorList>
            <person name="Wang X."/>
        </authorList>
    </citation>
    <scope>NUCLEOTIDE SEQUENCE [LARGE SCALE GENOMIC DNA]</scope>
    <source>
        <strain evidence="3 4">SR4</strain>
    </source>
</reference>
<dbReference type="InterPro" id="IPR036881">
    <property type="entry name" value="Glyco_hydro_3_C_sf"/>
</dbReference>
<evidence type="ECO:0000313" key="3">
    <source>
        <dbReference type="EMBL" id="NLR94986.1"/>
    </source>
</evidence>
<dbReference type="InterPro" id="IPR036962">
    <property type="entry name" value="Glyco_hydro_3_N_sf"/>
</dbReference>
<dbReference type="GO" id="GO:0005975">
    <property type="term" value="P:carbohydrate metabolic process"/>
    <property type="evidence" value="ECO:0007669"/>
    <property type="project" value="InterPro"/>
</dbReference>
<dbReference type="Pfam" id="PF00144">
    <property type="entry name" value="Beta-lactamase"/>
    <property type="match status" value="1"/>
</dbReference>